<evidence type="ECO:0000313" key="2">
    <source>
        <dbReference type="EMBL" id="MFB9572632.1"/>
    </source>
</evidence>
<gene>
    <name evidence="2" type="ORF">ACFFTL_09920</name>
</gene>
<feature type="domain" description="Immunity protein 52" evidence="1">
    <location>
        <begin position="9"/>
        <end position="232"/>
    </location>
</feature>
<reference evidence="2 3" key="1">
    <citation type="submission" date="2024-09" db="EMBL/GenBank/DDBJ databases">
        <authorList>
            <person name="Sun Q."/>
            <person name="Mori K."/>
        </authorList>
    </citation>
    <scope>NUCLEOTIDE SEQUENCE [LARGE SCALE GENOMIC DNA]</scope>
    <source>
        <strain evidence="2 3">JCM 3331</strain>
    </source>
</reference>
<name>A0ABV5R5T5_9ACTN</name>
<proteinExistence type="predicted"/>
<dbReference type="RefSeq" id="WP_345515277.1">
    <property type="nucleotide sequence ID" value="NZ_BAAAXD010000030.1"/>
</dbReference>
<protein>
    <submittedName>
        <fullName evidence="2">Imm52 family immunity protein</fullName>
    </submittedName>
</protein>
<dbReference type="Pfam" id="PF15579">
    <property type="entry name" value="Imm52"/>
    <property type="match status" value="1"/>
</dbReference>
<dbReference type="Proteomes" id="UP001589710">
    <property type="component" value="Unassembled WGS sequence"/>
</dbReference>
<dbReference type="InterPro" id="IPR028969">
    <property type="entry name" value="Imm52"/>
</dbReference>
<sequence length="243" mass="25729">MLNVTVHGLWGVRKEDPQEIAERWGHLLRALGGIDGDACGTWRPAEAEDDPTAPAVELGVPALTEYLLLTNPDSDAPYIGYTSSVWSGQPDTVKVTVSVTAGGSANRAPDSCVVGLVSAADDAPELVRRSTAVLEALVSCWGPDWGEAYSREEFRAVKTEFGLRAGAPRAGRSVYLSPGRADRVPEGLPGTYTRTADGGLVVDLTRGGTELPGIDTITEVNRQLLAAGALEPLTVPFDRATFQ</sequence>
<dbReference type="EMBL" id="JBHMCG010000047">
    <property type="protein sequence ID" value="MFB9572632.1"/>
    <property type="molecule type" value="Genomic_DNA"/>
</dbReference>
<organism evidence="2 3">
    <name type="scientific">Streptomyces yanii</name>
    <dbReference type="NCBI Taxonomy" id="78510"/>
    <lineage>
        <taxon>Bacteria</taxon>
        <taxon>Bacillati</taxon>
        <taxon>Actinomycetota</taxon>
        <taxon>Actinomycetes</taxon>
        <taxon>Kitasatosporales</taxon>
        <taxon>Streptomycetaceae</taxon>
        <taxon>Streptomyces</taxon>
    </lineage>
</organism>
<evidence type="ECO:0000313" key="3">
    <source>
        <dbReference type="Proteomes" id="UP001589710"/>
    </source>
</evidence>
<keyword evidence="3" id="KW-1185">Reference proteome</keyword>
<accession>A0ABV5R5T5</accession>
<comment type="caution">
    <text evidence="2">The sequence shown here is derived from an EMBL/GenBank/DDBJ whole genome shotgun (WGS) entry which is preliminary data.</text>
</comment>
<evidence type="ECO:0000259" key="1">
    <source>
        <dbReference type="Pfam" id="PF15579"/>
    </source>
</evidence>